<dbReference type="Gene3D" id="3.60.10.10">
    <property type="entry name" value="Endonuclease/exonuclease/phosphatase"/>
    <property type="match status" value="1"/>
</dbReference>
<reference evidence="2 3" key="1">
    <citation type="submission" date="2017-03" db="EMBL/GenBank/DDBJ databases">
        <title>Genomes of endolithic fungi from Antarctica.</title>
        <authorList>
            <person name="Coleine C."/>
            <person name="Masonjones S."/>
            <person name="Stajich J.E."/>
        </authorList>
    </citation>
    <scope>NUCLEOTIDE SEQUENCE [LARGE SCALE GENOMIC DNA]</scope>
    <source>
        <strain evidence="2 3">CCFEE 5184</strain>
    </source>
</reference>
<sequence>MKAPIAMEERAMKAEDRAVKNAERAVKTEEALLAIANQLSNVKLDLDSLKHEMAAMIREQVNTVVQEQVPTIVQEQEAAIMQDQMSKMPITTSQPSDLRALSMGTTPSSITDTIYRAVDTSRVEEHEKGKVDPGTIRQAIEKEMRGTDGQGDWRNEEEMGPVKEAALKSAVAGVRVLRDQLFPVKVDNANRTAVLDENGELRAEVYEMLEKENEVKIAKVAWLSRKDTAKAKVADSEYAMVRKDIEAEQMPVASADFTAAVLRLPDRPVLVVSVYVKGNDGEALLLAMNDLRRLIQKIRGGVGTRTDVILAGDFDRHDHLWEGEHILPVI</sequence>
<gene>
    <name evidence="2" type="ORF">B0A55_09310</name>
</gene>
<proteinExistence type="predicted"/>
<dbReference type="OrthoDB" id="3261222at2759"/>
<evidence type="ECO:0000256" key="1">
    <source>
        <dbReference type="SAM" id="Coils"/>
    </source>
</evidence>
<dbReference type="InterPro" id="IPR036691">
    <property type="entry name" value="Endo/exonu/phosph_ase_sf"/>
</dbReference>
<feature type="coiled-coil region" evidence="1">
    <location>
        <begin position="5"/>
        <end position="59"/>
    </location>
</feature>
<organism evidence="2 3">
    <name type="scientific">Friedmanniomyces simplex</name>
    <dbReference type="NCBI Taxonomy" id="329884"/>
    <lineage>
        <taxon>Eukaryota</taxon>
        <taxon>Fungi</taxon>
        <taxon>Dikarya</taxon>
        <taxon>Ascomycota</taxon>
        <taxon>Pezizomycotina</taxon>
        <taxon>Dothideomycetes</taxon>
        <taxon>Dothideomycetidae</taxon>
        <taxon>Mycosphaerellales</taxon>
        <taxon>Teratosphaeriaceae</taxon>
        <taxon>Friedmanniomyces</taxon>
    </lineage>
</organism>
<name>A0A4U0WN40_9PEZI</name>
<evidence type="ECO:0008006" key="4">
    <source>
        <dbReference type="Google" id="ProtNLM"/>
    </source>
</evidence>
<dbReference type="STRING" id="329884.A0A4U0WN40"/>
<keyword evidence="1" id="KW-0175">Coiled coil</keyword>
<dbReference type="SUPFAM" id="SSF56219">
    <property type="entry name" value="DNase I-like"/>
    <property type="match status" value="1"/>
</dbReference>
<dbReference type="Proteomes" id="UP000309340">
    <property type="component" value="Unassembled WGS sequence"/>
</dbReference>
<evidence type="ECO:0000313" key="2">
    <source>
        <dbReference type="EMBL" id="TKA64630.1"/>
    </source>
</evidence>
<dbReference type="AlphaFoldDB" id="A0A4U0WN40"/>
<protein>
    <recommendedName>
        <fullName evidence="4">Endonuclease/exonuclease/phosphatase domain-containing protein</fullName>
    </recommendedName>
</protein>
<keyword evidence="3" id="KW-1185">Reference proteome</keyword>
<accession>A0A4U0WN40</accession>
<evidence type="ECO:0000313" key="3">
    <source>
        <dbReference type="Proteomes" id="UP000309340"/>
    </source>
</evidence>
<comment type="caution">
    <text evidence="2">The sequence shown here is derived from an EMBL/GenBank/DDBJ whole genome shotgun (WGS) entry which is preliminary data.</text>
</comment>
<dbReference type="EMBL" id="NAJQ01000815">
    <property type="protein sequence ID" value="TKA64630.1"/>
    <property type="molecule type" value="Genomic_DNA"/>
</dbReference>